<dbReference type="PANTHER" id="PTHR38730">
    <property type="entry name" value="SLL7028 PROTEIN"/>
    <property type="match status" value="1"/>
</dbReference>
<name>A0A221W354_9PSEU</name>
<dbReference type="EMBL" id="CP022521">
    <property type="protein sequence ID" value="ASO20156.1"/>
    <property type="molecule type" value="Genomic_DNA"/>
</dbReference>
<dbReference type="OrthoDB" id="3837721at2"/>
<dbReference type="Pfam" id="PF13203">
    <property type="entry name" value="DUF2201_N"/>
    <property type="match status" value="1"/>
</dbReference>
<evidence type="ECO:0000313" key="3">
    <source>
        <dbReference type="Proteomes" id="UP000204221"/>
    </source>
</evidence>
<dbReference type="InterPro" id="IPR018698">
    <property type="entry name" value="VWA-like_dom"/>
</dbReference>
<organism evidence="2 3">
    <name type="scientific">Actinoalloteichus hoggarensis</name>
    <dbReference type="NCBI Taxonomy" id="1470176"/>
    <lineage>
        <taxon>Bacteria</taxon>
        <taxon>Bacillati</taxon>
        <taxon>Actinomycetota</taxon>
        <taxon>Actinomycetes</taxon>
        <taxon>Pseudonocardiales</taxon>
        <taxon>Pseudonocardiaceae</taxon>
        <taxon>Actinoalloteichus</taxon>
    </lineage>
</organism>
<dbReference type="SUPFAM" id="SSF53300">
    <property type="entry name" value="vWA-like"/>
    <property type="match status" value="1"/>
</dbReference>
<dbReference type="Pfam" id="PF09967">
    <property type="entry name" value="DUF2201"/>
    <property type="match status" value="1"/>
</dbReference>
<dbReference type="InterPro" id="IPR036465">
    <property type="entry name" value="vWFA_dom_sf"/>
</dbReference>
<dbReference type="Proteomes" id="UP000204221">
    <property type="component" value="Chromosome"/>
</dbReference>
<dbReference type="PANTHER" id="PTHR38730:SF1">
    <property type="entry name" value="SLL7028 PROTEIN"/>
    <property type="match status" value="1"/>
</dbReference>
<protein>
    <submittedName>
        <fullName evidence="2">Uncharacterized protein</fullName>
    </submittedName>
</protein>
<sequence>MSGEASADTAAADQVLARFSSARLWAAHHAPYLAGAVFALHPVVLPPLLDESTSSPVPDPEFRAFPVDTRWRVYLETGTALATPVPEIGWWLLHHIGHLVRAHAARSPVRADPAAAGDTEARRWNQAADAEINDDLAADGLPAPDGVISPAELGLPPHLTAEEYLPLLDVLADAVGRGGREAAELVDCGSAADGVPRDRELPESGGGPDELERELLERSLAAGIQDRVSVGSAVPLGWRRWAEARLAPKVNWRARLAALIRRGHELTGGRVDFSRRRPSRRAAACPEIVPAATVRPVPGVVVVVDTSGSVTSDRLRRLIGEVDAILHGIGGSGRRLRVLCCDAVPHPVQVITRAEDVVLLGGGGTDMRAGIAEATTLRPRPDLIIVLTDGETPWPDRRPAVPLLVCLIGEDGAAPDWAHTVRIPEEQT</sequence>
<evidence type="ECO:0000256" key="1">
    <source>
        <dbReference type="SAM" id="MobiDB-lite"/>
    </source>
</evidence>
<dbReference type="RefSeq" id="WP_093941534.1">
    <property type="nucleotide sequence ID" value="NZ_CP022521.1"/>
</dbReference>
<proteinExistence type="predicted"/>
<evidence type="ECO:0000313" key="2">
    <source>
        <dbReference type="EMBL" id="ASO20156.1"/>
    </source>
</evidence>
<dbReference type="InterPro" id="IPR025154">
    <property type="entry name" value="Put_metallopeptidase_dom"/>
</dbReference>
<dbReference type="KEGG" id="ahg:AHOG_12565"/>
<reference evidence="2 3" key="1">
    <citation type="submission" date="2017-07" db="EMBL/GenBank/DDBJ databases">
        <title>Complete genome sequence of Actinoalloteichus hoggarensis DSM 45943, type strain of Actinoalloteichus hoggarensis.</title>
        <authorList>
            <person name="Ruckert C."/>
            <person name="Nouioui I."/>
            <person name="Willmese J."/>
            <person name="van Wezel G."/>
            <person name="Klenk H.-P."/>
            <person name="Kalinowski J."/>
            <person name="Zotchev S.B."/>
        </authorList>
    </citation>
    <scope>NUCLEOTIDE SEQUENCE [LARGE SCALE GENOMIC DNA]</scope>
    <source>
        <strain evidence="2 3">DSM 45943</strain>
    </source>
</reference>
<feature type="region of interest" description="Disordered" evidence="1">
    <location>
        <begin position="189"/>
        <end position="210"/>
    </location>
</feature>
<accession>A0A221W354</accession>
<keyword evidence="3" id="KW-1185">Reference proteome</keyword>
<gene>
    <name evidence="2" type="ORF">AHOG_12565</name>
</gene>
<dbReference type="AlphaFoldDB" id="A0A221W354"/>